<dbReference type="EMBL" id="SZYD01000001">
    <property type="protein sequence ID" value="KAD7477778.1"/>
    <property type="molecule type" value="Genomic_DNA"/>
</dbReference>
<dbReference type="GO" id="GO:0004185">
    <property type="term" value="F:serine-type carboxypeptidase activity"/>
    <property type="evidence" value="ECO:0007669"/>
    <property type="project" value="InterPro"/>
</dbReference>
<protein>
    <submittedName>
        <fullName evidence="3">Uncharacterized protein</fullName>
    </submittedName>
</protein>
<dbReference type="Proteomes" id="UP000326396">
    <property type="component" value="Linkage Group LG1"/>
</dbReference>
<dbReference type="AlphaFoldDB" id="A0A5N6Q1T2"/>
<dbReference type="GO" id="GO:0019748">
    <property type="term" value="P:secondary metabolic process"/>
    <property type="evidence" value="ECO:0007669"/>
    <property type="project" value="TreeGrafter"/>
</dbReference>
<dbReference type="InterPro" id="IPR029058">
    <property type="entry name" value="AB_hydrolase_fold"/>
</dbReference>
<name>A0A5N6Q1T2_9ASTR</name>
<reference evidence="3 4" key="1">
    <citation type="submission" date="2019-05" db="EMBL/GenBank/DDBJ databases">
        <title>Mikania micrantha, genome provides insights into the molecular mechanism of rapid growth.</title>
        <authorList>
            <person name="Liu B."/>
        </authorList>
    </citation>
    <scope>NUCLEOTIDE SEQUENCE [LARGE SCALE GENOMIC DNA]</scope>
    <source>
        <strain evidence="3">NLD-2019</strain>
        <tissue evidence="3">Leaf</tissue>
    </source>
</reference>
<comment type="caution">
    <text evidence="3">The sequence shown here is derived from an EMBL/GenBank/DDBJ whole genome shotgun (WGS) entry which is preliminary data.</text>
</comment>
<gene>
    <name evidence="3" type="ORF">E3N88_00914</name>
</gene>
<comment type="similarity">
    <text evidence="1">Belongs to the peptidase S10 family.</text>
</comment>
<evidence type="ECO:0000313" key="4">
    <source>
        <dbReference type="Proteomes" id="UP000326396"/>
    </source>
</evidence>
<sequence>MRNPQEDPLIFHFPGGPGASSLVTFIYETGPLLINTDDLTLTLNPNAWTQMANMVFVDMPAGTGFCYAETQEGWISSDTIQVANYKEFIKKFLSDNPKFLENPLYISGISYSGIIVPKVTLELYEGNERGDQPAVNIQGYILCSPLTNKFMDFNSRIEYAHRMALISDDIYESAINNCNGNYVDTIQANSVCSKSLQSYEECTSRINFDNILEPVLDDDEYDVGTLALNNWGNMEAVQQALNVHQGMVGKFEEINSTLHYNQGKNDTVCYAYDIFSSYSYHKKLSTKSCRALIFSGDHDLTFPYVGVEQWIASLNLEVEAPWKPFYVDNQVGGDDLRRMNDASNQGRPKAKTRLMMTNSNNEEDGEDVDGATEI</sequence>
<dbReference type="InterPro" id="IPR001563">
    <property type="entry name" value="Peptidase_S10"/>
</dbReference>
<dbReference type="Pfam" id="PF00450">
    <property type="entry name" value="Peptidase_S10"/>
    <property type="match status" value="1"/>
</dbReference>
<dbReference type="PANTHER" id="PTHR11802">
    <property type="entry name" value="SERINE PROTEASE FAMILY S10 SERINE CARBOXYPEPTIDASE"/>
    <property type="match status" value="1"/>
</dbReference>
<feature type="compositionally biased region" description="Acidic residues" evidence="2">
    <location>
        <begin position="361"/>
        <end position="374"/>
    </location>
</feature>
<proteinExistence type="inferred from homology"/>
<keyword evidence="4" id="KW-1185">Reference proteome</keyword>
<dbReference type="PANTHER" id="PTHR11802:SF385">
    <property type="entry name" value="SINAPOYLGLUCOSE--SINAPOYLGLUCOSE O-SINAPOYLTRANSFERASE"/>
    <property type="match status" value="1"/>
</dbReference>
<feature type="region of interest" description="Disordered" evidence="2">
    <location>
        <begin position="338"/>
        <end position="374"/>
    </location>
</feature>
<dbReference type="Gene3D" id="3.40.50.1820">
    <property type="entry name" value="alpha/beta hydrolase"/>
    <property type="match status" value="1"/>
</dbReference>
<dbReference type="PRINTS" id="PR00724">
    <property type="entry name" value="CRBOXYPTASEC"/>
</dbReference>
<dbReference type="OrthoDB" id="443318at2759"/>
<dbReference type="SUPFAM" id="SSF53474">
    <property type="entry name" value="alpha/beta-Hydrolases"/>
    <property type="match status" value="1"/>
</dbReference>
<evidence type="ECO:0000256" key="1">
    <source>
        <dbReference type="ARBA" id="ARBA00009431"/>
    </source>
</evidence>
<evidence type="ECO:0000256" key="2">
    <source>
        <dbReference type="SAM" id="MobiDB-lite"/>
    </source>
</evidence>
<evidence type="ECO:0000313" key="3">
    <source>
        <dbReference type="EMBL" id="KAD7477778.1"/>
    </source>
</evidence>
<dbReference type="GO" id="GO:0016747">
    <property type="term" value="F:acyltransferase activity, transferring groups other than amino-acyl groups"/>
    <property type="evidence" value="ECO:0007669"/>
    <property type="project" value="TreeGrafter"/>
</dbReference>
<accession>A0A5N6Q1T2</accession>
<dbReference type="GO" id="GO:0006508">
    <property type="term" value="P:proteolysis"/>
    <property type="evidence" value="ECO:0007669"/>
    <property type="project" value="InterPro"/>
</dbReference>
<organism evidence="3 4">
    <name type="scientific">Mikania micrantha</name>
    <name type="common">bitter vine</name>
    <dbReference type="NCBI Taxonomy" id="192012"/>
    <lineage>
        <taxon>Eukaryota</taxon>
        <taxon>Viridiplantae</taxon>
        <taxon>Streptophyta</taxon>
        <taxon>Embryophyta</taxon>
        <taxon>Tracheophyta</taxon>
        <taxon>Spermatophyta</taxon>
        <taxon>Magnoliopsida</taxon>
        <taxon>eudicotyledons</taxon>
        <taxon>Gunneridae</taxon>
        <taxon>Pentapetalae</taxon>
        <taxon>asterids</taxon>
        <taxon>campanulids</taxon>
        <taxon>Asterales</taxon>
        <taxon>Asteraceae</taxon>
        <taxon>Asteroideae</taxon>
        <taxon>Heliantheae alliance</taxon>
        <taxon>Eupatorieae</taxon>
        <taxon>Mikania</taxon>
    </lineage>
</organism>